<evidence type="ECO:0000313" key="1">
    <source>
        <dbReference type="EMBL" id="GBO27050.1"/>
    </source>
</evidence>
<reference evidence="1 3" key="1">
    <citation type="journal article" date="2019" name="Sci. Rep.">
        <title>Orb-weaving spider Araneus ventricosus genome elucidates the spidroin gene catalogue.</title>
        <authorList>
            <person name="Kono N."/>
            <person name="Nakamura H."/>
            <person name="Ohtoshi R."/>
            <person name="Moran D.A.P."/>
            <person name="Shinohara A."/>
            <person name="Yoshida Y."/>
            <person name="Fujiwara M."/>
            <person name="Mori M."/>
            <person name="Tomita M."/>
            <person name="Arakawa K."/>
        </authorList>
    </citation>
    <scope>NUCLEOTIDE SEQUENCE [LARGE SCALE GENOMIC DNA]</scope>
</reference>
<gene>
    <name evidence="2" type="ORF">AVEN_13122_1</name>
    <name evidence="1" type="ORF">AVEN_246234_1</name>
</gene>
<accession>A0A4Y2VT60</accession>
<organism evidence="1 3">
    <name type="scientific">Araneus ventricosus</name>
    <name type="common">Orbweaver spider</name>
    <name type="synonym">Epeira ventricosa</name>
    <dbReference type="NCBI Taxonomy" id="182803"/>
    <lineage>
        <taxon>Eukaryota</taxon>
        <taxon>Metazoa</taxon>
        <taxon>Ecdysozoa</taxon>
        <taxon>Arthropoda</taxon>
        <taxon>Chelicerata</taxon>
        <taxon>Arachnida</taxon>
        <taxon>Araneae</taxon>
        <taxon>Araneomorphae</taxon>
        <taxon>Entelegynae</taxon>
        <taxon>Araneoidea</taxon>
        <taxon>Araneidae</taxon>
        <taxon>Araneus</taxon>
    </lineage>
</organism>
<name>A0A4Y2VT60_ARAVE</name>
<dbReference type="AlphaFoldDB" id="A0A4Y2VT60"/>
<evidence type="ECO:0000313" key="2">
    <source>
        <dbReference type="EMBL" id="GBO27054.1"/>
    </source>
</evidence>
<keyword evidence="3" id="KW-1185">Reference proteome</keyword>
<dbReference type="EMBL" id="BGPR01050038">
    <property type="protein sequence ID" value="GBO27050.1"/>
    <property type="molecule type" value="Genomic_DNA"/>
</dbReference>
<comment type="caution">
    <text evidence="1">The sequence shown here is derived from an EMBL/GenBank/DDBJ whole genome shotgun (WGS) entry which is preliminary data.</text>
</comment>
<proteinExistence type="predicted"/>
<evidence type="ECO:0000313" key="3">
    <source>
        <dbReference type="Proteomes" id="UP000499080"/>
    </source>
</evidence>
<dbReference type="EMBL" id="BGPR01050040">
    <property type="protein sequence ID" value="GBO27054.1"/>
    <property type="molecule type" value="Genomic_DNA"/>
</dbReference>
<dbReference type="Proteomes" id="UP000499080">
    <property type="component" value="Unassembled WGS sequence"/>
</dbReference>
<protein>
    <submittedName>
        <fullName evidence="1">Uncharacterized protein</fullName>
    </submittedName>
</protein>
<sequence>MLEFSQYPYWGGDIQNLLDDSMRRHILTGKEHTEPQQPSAFQAILGIPPLYLQLQWEARVTAIRRLNIPLPDTLTAIILGEVENGETGWAAHPAECPTREQISLVDGGGITSDTSIYTDGSKTEIWCRGSILHLVRAKYSLQMVGKTARLQYTFPGGTFGMETRNRPCN</sequence>